<name>A0A9Q0EWM0_9TELE</name>
<evidence type="ECO:0000256" key="19">
    <source>
        <dbReference type="SAM" id="MobiDB-lite"/>
    </source>
</evidence>
<keyword evidence="8" id="KW-0479">Metal-binding</keyword>
<evidence type="ECO:0000259" key="21">
    <source>
        <dbReference type="SMART" id="SM00474"/>
    </source>
</evidence>
<feature type="region of interest" description="Disordered" evidence="19">
    <location>
        <begin position="62"/>
        <end position="87"/>
    </location>
</feature>
<dbReference type="CDD" id="cd06141">
    <property type="entry name" value="WRN_exo"/>
    <property type="match status" value="1"/>
</dbReference>
<dbReference type="GO" id="GO:0046872">
    <property type="term" value="F:metal ion binding"/>
    <property type="evidence" value="ECO:0007669"/>
    <property type="project" value="UniProtKB-KW"/>
</dbReference>
<dbReference type="EMBL" id="JANIIK010000035">
    <property type="protein sequence ID" value="KAJ3613130.1"/>
    <property type="molecule type" value="Genomic_DNA"/>
</dbReference>
<proteinExistence type="inferred from homology"/>
<evidence type="ECO:0000256" key="11">
    <source>
        <dbReference type="ARBA" id="ARBA00022989"/>
    </source>
</evidence>
<feature type="compositionally biased region" description="Pro residues" evidence="19">
    <location>
        <begin position="70"/>
        <end position="82"/>
    </location>
</feature>
<comment type="subunit">
    <text evidence="15">Homodimer. Interacts with RBBP8, MRE11 and BRCA1.</text>
</comment>
<dbReference type="GO" id="GO:0005634">
    <property type="term" value="C:nucleus"/>
    <property type="evidence" value="ECO:0007669"/>
    <property type="project" value="TreeGrafter"/>
</dbReference>
<keyword evidence="10" id="KW-0269">Exonuclease</keyword>
<keyword evidence="11 20" id="KW-1133">Transmembrane helix</keyword>
<evidence type="ECO:0000313" key="22">
    <source>
        <dbReference type="EMBL" id="KAJ3613130.1"/>
    </source>
</evidence>
<evidence type="ECO:0000256" key="20">
    <source>
        <dbReference type="SAM" id="Phobius"/>
    </source>
</evidence>
<evidence type="ECO:0000256" key="7">
    <source>
        <dbReference type="ARBA" id="ARBA00022722"/>
    </source>
</evidence>
<dbReference type="PANTHER" id="PTHR13620">
    <property type="entry name" value="3-5 EXONUCLEASE"/>
    <property type="match status" value="1"/>
</dbReference>
<comment type="caution">
    <text evidence="22">The sequence shown here is derived from an EMBL/GenBank/DDBJ whole genome shotgun (WGS) entry which is preliminary data.</text>
</comment>
<dbReference type="GO" id="GO:0000175">
    <property type="term" value="F:3'-5'-RNA exonuclease activity"/>
    <property type="evidence" value="ECO:0007669"/>
    <property type="project" value="UniProtKB-ARBA"/>
</dbReference>
<dbReference type="GO" id="GO:0003676">
    <property type="term" value="F:nucleic acid binding"/>
    <property type="evidence" value="ECO:0007669"/>
    <property type="project" value="InterPro"/>
</dbReference>
<comment type="similarity">
    <text evidence="14">Belongs to the EXD2 family.</text>
</comment>
<evidence type="ECO:0000256" key="12">
    <source>
        <dbReference type="ARBA" id="ARBA00023128"/>
    </source>
</evidence>
<keyword evidence="9" id="KW-0378">Hydrolase</keyword>
<dbReference type="Proteomes" id="UP001148018">
    <property type="component" value="Unassembled WGS sequence"/>
</dbReference>
<dbReference type="AlphaFoldDB" id="A0A9Q0EWM0"/>
<evidence type="ECO:0000256" key="8">
    <source>
        <dbReference type="ARBA" id="ARBA00022723"/>
    </source>
</evidence>
<dbReference type="GO" id="GO:0008310">
    <property type="term" value="F:single-stranded DNA 3'-5' DNA exonuclease activity"/>
    <property type="evidence" value="ECO:0007669"/>
    <property type="project" value="UniProtKB-EC"/>
</dbReference>
<evidence type="ECO:0000256" key="14">
    <source>
        <dbReference type="ARBA" id="ARBA00061005"/>
    </source>
</evidence>
<dbReference type="Pfam" id="PF01612">
    <property type="entry name" value="DNA_pol_A_exo1"/>
    <property type="match status" value="1"/>
</dbReference>
<comment type="subcellular location">
    <subcellularLocation>
        <location evidence="4">Mitochondrion membrane</location>
    </subcellularLocation>
</comment>
<evidence type="ECO:0000256" key="17">
    <source>
        <dbReference type="ARBA" id="ARBA00075515"/>
    </source>
</evidence>
<comment type="cofactor">
    <cofactor evidence="2">
        <name>Mn(2+)</name>
        <dbReference type="ChEBI" id="CHEBI:29035"/>
    </cofactor>
</comment>
<dbReference type="EC" id="3.1.11.1" evidence="5"/>
<feature type="region of interest" description="Disordered" evidence="19">
    <location>
        <begin position="430"/>
        <end position="451"/>
    </location>
</feature>
<evidence type="ECO:0000256" key="4">
    <source>
        <dbReference type="ARBA" id="ARBA00004325"/>
    </source>
</evidence>
<evidence type="ECO:0000256" key="13">
    <source>
        <dbReference type="ARBA" id="ARBA00023136"/>
    </source>
</evidence>
<dbReference type="SMART" id="SM00474">
    <property type="entry name" value="35EXOc"/>
    <property type="match status" value="1"/>
</dbReference>
<keyword evidence="6 20" id="KW-0812">Transmembrane</keyword>
<comment type="catalytic activity">
    <reaction evidence="1">
        <text>Exonucleolytic cleavage in the 3'- to 5'-direction to yield nucleoside 5'-phosphates.</text>
        <dbReference type="EC" id="3.1.11.1"/>
    </reaction>
</comment>
<organism evidence="22 23">
    <name type="scientific">Muraenolepis orangiensis</name>
    <name type="common">Patagonian moray cod</name>
    <dbReference type="NCBI Taxonomy" id="630683"/>
    <lineage>
        <taxon>Eukaryota</taxon>
        <taxon>Metazoa</taxon>
        <taxon>Chordata</taxon>
        <taxon>Craniata</taxon>
        <taxon>Vertebrata</taxon>
        <taxon>Euteleostomi</taxon>
        <taxon>Actinopterygii</taxon>
        <taxon>Neopterygii</taxon>
        <taxon>Teleostei</taxon>
        <taxon>Neoteleostei</taxon>
        <taxon>Acanthomorphata</taxon>
        <taxon>Zeiogadaria</taxon>
        <taxon>Gadariae</taxon>
        <taxon>Gadiformes</taxon>
        <taxon>Muraenolepidoidei</taxon>
        <taxon>Muraenolepididae</taxon>
        <taxon>Muraenolepis</taxon>
    </lineage>
</organism>
<keyword evidence="12" id="KW-0496">Mitochondrion</keyword>
<evidence type="ECO:0000256" key="16">
    <source>
        <dbReference type="ARBA" id="ARBA00069878"/>
    </source>
</evidence>
<keyword evidence="7" id="KW-0540">Nuclease</keyword>
<evidence type="ECO:0000256" key="1">
    <source>
        <dbReference type="ARBA" id="ARBA00000563"/>
    </source>
</evidence>
<gene>
    <name evidence="22" type="ORF">NHX12_019382</name>
</gene>
<evidence type="ECO:0000256" key="9">
    <source>
        <dbReference type="ARBA" id="ARBA00022801"/>
    </source>
</evidence>
<feature type="domain" description="3'-5' exonuclease" evidence="21">
    <location>
        <begin position="184"/>
        <end position="372"/>
    </location>
</feature>
<protein>
    <recommendedName>
        <fullName evidence="16">Exonuclease 3'-5' domain-containing protein 2</fullName>
        <ecNumber evidence="5">3.1.11.1</ecNumber>
    </recommendedName>
    <alternativeName>
        <fullName evidence="18">3'-5' exoribonuclease EXD2</fullName>
    </alternativeName>
    <alternativeName>
        <fullName evidence="17">Exonuclease 3'-5' domain-like-containing protein 2</fullName>
    </alternativeName>
</protein>
<feature type="region of interest" description="Disordered" evidence="19">
    <location>
        <begin position="104"/>
        <end position="171"/>
    </location>
</feature>
<evidence type="ECO:0000256" key="6">
    <source>
        <dbReference type="ARBA" id="ARBA00022692"/>
    </source>
</evidence>
<keyword evidence="13 20" id="KW-0472">Membrane</keyword>
<dbReference type="InterPro" id="IPR002562">
    <property type="entry name" value="3'-5'_exonuclease_dom"/>
</dbReference>
<accession>A0A9Q0EWM0</accession>
<dbReference type="PANTHER" id="PTHR13620:SF104">
    <property type="entry name" value="EXONUCLEASE 3'-5' DOMAIN-CONTAINING PROTEIN 2"/>
    <property type="match status" value="1"/>
</dbReference>
<evidence type="ECO:0000256" key="5">
    <source>
        <dbReference type="ARBA" id="ARBA00012108"/>
    </source>
</evidence>
<dbReference type="FunFam" id="3.30.420.10:FF:000041">
    <property type="entry name" value="Exonuclease 3'-5' domain containing 2"/>
    <property type="match status" value="1"/>
</dbReference>
<dbReference type="GO" id="GO:0006310">
    <property type="term" value="P:DNA recombination"/>
    <property type="evidence" value="ECO:0007669"/>
    <property type="project" value="UniProtKB-ARBA"/>
</dbReference>
<evidence type="ECO:0000256" key="10">
    <source>
        <dbReference type="ARBA" id="ARBA00022839"/>
    </source>
</evidence>
<evidence type="ECO:0000256" key="18">
    <source>
        <dbReference type="ARBA" id="ARBA00082634"/>
    </source>
</evidence>
<evidence type="ECO:0000313" key="23">
    <source>
        <dbReference type="Proteomes" id="UP001148018"/>
    </source>
</evidence>
<evidence type="ECO:0000256" key="3">
    <source>
        <dbReference type="ARBA" id="ARBA00001946"/>
    </source>
</evidence>
<evidence type="ECO:0000256" key="15">
    <source>
        <dbReference type="ARBA" id="ARBA00064376"/>
    </source>
</evidence>
<feature type="transmembrane region" description="Helical" evidence="20">
    <location>
        <begin position="6"/>
        <end position="25"/>
    </location>
</feature>
<comment type="cofactor">
    <cofactor evidence="3">
        <name>Mg(2+)</name>
        <dbReference type="ChEBI" id="CHEBI:18420"/>
    </cofactor>
</comment>
<dbReference type="OrthoDB" id="1920326at2759"/>
<keyword evidence="23" id="KW-1185">Reference proteome</keyword>
<feature type="compositionally biased region" description="Pro residues" evidence="19">
    <location>
        <begin position="117"/>
        <end position="154"/>
    </location>
</feature>
<dbReference type="Gene3D" id="3.30.420.10">
    <property type="entry name" value="Ribonuclease H-like superfamily/Ribonuclease H"/>
    <property type="match status" value="1"/>
</dbReference>
<dbReference type="InterPro" id="IPR012337">
    <property type="entry name" value="RNaseH-like_sf"/>
</dbReference>
<evidence type="ECO:0000256" key="2">
    <source>
        <dbReference type="ARBA" id="ARBA00001936"/>
    </source>
</evidence>
<reference evidence="22" key="1">
    <citation type="submission" date="2022-07" db="EMBL/GenBank/DDBJ databases">
        <title>Chromosome-level genome of Muraenolepis orangiensis.</title>
        <authorList>
            <person name="Kim J."/>
        </authorList>
    </citation>
    <scope>NUCLEOTIDE SEQUENCE</scope>
    <source>
        <strain evidence="22">KU_S4_2022</strain>
        <tissue evidence="22">Muscle</tissue>
    </source>
</reference>
<dbReference type="InterPro" id="IPR036397">
    <property type="entry name" value="RNaseH_sf"/>
</dbReference>
<dbReference type="GO" id="GO:0031966">
    <property type="term" value="C:mitochondrial membrane"/>
    <property type="evidence" value="ECO:0007669"/>
    <property type="project" value="UniProtKB-SubCell"/>
</dbReference>
<dbReference type="SUPFAM" id="SSF53098">
    <property type="entry name" value="Ribonuclease H-like"/>
    <property type="match status" value="1"/>
</dbReference>
<sequence length="742" mass="81477">MAPRGALPTLITTVLGATLGGLLVWRVYRRQGKRQPCVHKAADPSTAASPLPVENILALTPESAATQHSPPAPPLAPPPPSTPTVVLAPPEHLLGVAPLVVSSEEERAWPATQGSPASPPSPPASPPSPPASPPSHPSPPPSHPSPPASPPSPPAYTSTPAHPPPPSTSTVVLASPEQLLGVAPLVVSSEEEWERAWPALQTDLAACPVLGLDCEWVKERRVSARGRTSPVSLLQMASYSGLCVLVRLLPVRGEAGSFPLSLMEVLRDPRVLKVGVGCYEDGKRLIRDYGLALGCTVDLRYLAHRQRQVSLNNGMSLKSLAADLLTIFLDKSLALRCSDWEAKALTEDQVRYAAHDAQVSVALFFHLLTLDEDLSPTPCPAPYAQLAARCEGLIDVPFREGRGRRGEAATDENTPMVGCGERRWRSRKLTYESPESGDQQVPDPRSNNKRKALGVGYSARKSPLYDNCFLHAPDGQPLCTCDKKKAKWYLDKGIGVLESQDPFVVRLLFEPSGRPDSNQDYYLTAKENLCVVCGKADSYIRKNIVPHEYRRYFPSEMKNHNSHDILLLCTACHAASNTLDGSLKQRLAEEHGAPQGSEKGVRLLTEDPDRRRVRSAARALLTAGDALPEQRRLELMAQVREFLEPPPLYRELTAEDLAGAAELETRIFNEFYVPHGLKVVRSQATRYGLRGLMALERRWRQHFLSSMRPRHLPLLWSVDHNHRKFLLKYGENLPVLLNCPLD</sequence>
<dbReference type="InterPro" id="IPR051132">
    <property type="entry name" value="3-5_Exonuclease_domain"/>
</dbReference>